<dbReference type="AlphaFoldDB" id="A0A554W5Q3"/>
<dbReference type="GO" id="GO:0006400">
    <property type="term" value="P:tRNA modification"/>
    <property type="evidence" value="ECO:0007669"/>
    <property type="project" value="InterPro"/>
</dbReference>
<dbReference type="InterPro" id="IPR020058">
    <property type="entry name" value="Glu/Gln-tRNA-synth_Ib_cat-dom"/>
</dbReference>
<dbReference type="GO" id="GO:0005524">
    <property type="term" value="F:ATP binding"/>
    <property type="evidence" value="ECO:0007669"/>
    <property type="project" value="UniProtKB-KW"/>
</dbReference>
<keyword evidence="4 5" id="KW-0030">Aminoacyl-tRNA synthetase</keyword>
<evidence type="ECO:0000313" key="7">
    <source>
        <dbReference type="EMBL" id="TSE18899.1"/>
    </source>
</evidence>
<evidence type="ECO:0000256" key="1">
    <source>
        <dbReference type="ARBA" id="ARBA00022598"/>
    </source>
</evidence>
<dbReference type="PANTHER" id="PTHR43311">
    <property type="entry name" value="GLUTAMATE--TRNA LIGASE"/>
    <property type="match status" value="1"/>
</dbReference>
<dbReference type="Gene3D" id="3.40.50.620">
    <property type="entry name" value="HUPs"/>
    <property type="match status" value="1"/>
</dbReference>
<sequence length="295" mass="31704">MAALASWLDARAHGGAWLVRLEDVDAPRCVPGAGEAILAQLAACGLEPDEPVEWQSRRGALYEAALQQLVARGWAYPCACTRQAIEAAWAVRGVRRQRHAVLPYPGTCRPERGGLRGRAPRAWRLHVGRVIAELGLPVPLAWHDRRLGPQAQDVEAEVGDFVLKRADGLWAYQLAVVVDDAAQGISDVVRGEDLADNTPRQIVLQRALGLPTPRHLHTPLVRGANGEKLSKQNGAQPLDLRDPLAALAAAAAVLGLPPPSGGLHEALQGWVKPWRLRWSQPGARDAGSPSLQSGS</sequence>
<accession>A0A554W5Q3</accession>
<gene>
    <name evidence="7" type="primary">gluQ</name>
    <name evidence="7" type="ORF">Talka_01929</name>
</gene>
<protein>
    <submittedName>
        <fullName evidence="7">Glutamyl-Q tRNA(Asp) synthetase</fullName>
        <ecNumber evidence="7">6.1.1.-</ecNumber>
    </submittedName>
</protein>
<feature type="domain" description="Glutamyl/glutaminyl-tRNA synthetase class Ib catalytic" evidence="6">
    <location>
        <begin position="156"/>
        <end position="236"/>
    </location>
</feature>
<feature type="domain" description="Glutamyl/glutaminyl-tRNA synthetase class Ib catalytic" evidence="6">
    <location>
        <begin position="2"/>
        <end position="87"/>
    </location>
</feature>
<dbReference type="EMBL" id="VJNB01000010">
    <property type="protein sequence ID" value="TSE18899.1"/>
    <property type="molecule type" value="Genomic_DNA"/>
</dbReference>
<reference evidence="7 8" key="1">
    <citation type="submission" date="2019-07" db="EMBL/GenBank/DDBJ databases">
        <title>Tepidimonas alkaliphilus YIM 72238 draft genome.</title>
        <authorList>
            <person name="Da Costa M.S."/>
            <person name="Froufe H.J.C."/>
            <person name="Egas C."/>
            <person name="Albuquerque L."/>
        </authorList>
    </citation>
    <scope>NUCLEOTIDE SEQUENCE [LARGE SCALE GENOMIC DNA]</scope>
    <source>
        <strain evidence="7 8">YIM 72238</strain>
    </source>
</reference>
<dbReference type="SUPFAM" id="SSF52374">
    <property type="entry name" value="Nucleotidylyl transferase"/>
    <property type="match status" value="1"/>
</dbReference>
<dbReference type="InterPro" id="IPR014729">
    <property type="entry name" value="Rossmann-like_a/b/a_fold"/>
</dbReference>
<keyword evidence="8" id="KW-1185">Reference proteome</keyword>
<dbReference type="EC" id="6.1.1.-" evidence="7"/>
<dbReference type="InterPro" id="IPR022380">
    <property type="entry name" value="Glu-Q_tRNA(Asp)_Synthase"/>
</dbReference>
<dbReference type="Proteomes" id="UP000315736">
    <property type="component" value="Unassembled WGS sequence"/>
</dbReference>
<evidence type="ECO:0000256" key="3">
    <source>
        <dbReference type="ARBA" id="ARBA00022840"/>
    </source>
</evidence>
<dbReference type="GO" id="GO:0008270">
    <property type="term" value="F:zinc ion binding"/>
    <property type="evidence" value="ECO:0007669"/>
    <property type="project" value="InterPro"/>
</dbReference>
<keyword evidence="2 5" id="KW-0547">Nucleotide-binding</keyword>
<name>A0A554W5Q3_9BURK</name>
<proteinExistence type="inferred from homology"/>
<dbReference type="NCBIfam" id="NF004313">
    <property type="entry name" value="PRK05710.1-2"/>
    <property type="match status" value="1"/>
</dbReference>
<evidence type="ECO:0000256" key="2">
    <source>
        <dbReference type="ARBA" id="ARBA00022741"/>
    </source>
</evidence>
<dbReference type="PANTHER" id="PTHR43311:SF1">
    <property type="entry name" value="GLUTAMYL-Q TRNA(ASP) SYNTHETASE"/>
    <property type="match status" value="1"/>
</dbReference>
<dbReference type="InterPro" id="IPR049940">
    <property type="entry name" value="GluQ/Sye"/>
</dbReference>
<evidence type="ECO:0000259" key="6">
    <source>
        <dbReference type="Pfam" id="PF00749"/>
    </source>
</evidence>
<dbReference type="NCBIfam" id="TIGR03838">
    <property type="entry name" value="queuosine_YadB"/>
    <property type="match status" value="1"/>
</dbReference>
<comment type="caution">
    <text evidence="7">The sequence shown here is derived from an EMBL/GenBank/DDBJ whole genome shotgun (WGS) entry which is preliminary data.</text>
</comment>
<keyword evidence="1 5" id="KW-0436">Ligase</keyword>
<dbReference type="NCBIfam" id="NF004314">
    <property type="entry name" value="PRK05710.1-3"/>
    <property type="match status" value="1"/>
</dbReference>
<evidence type="ECO:0000256" key="5">
    <source>
        <dbReference type="RuleBase" id="RU363037"/>
    </source>
</evidence>
<evidence type="ECO:0000256" key="4">
    <source>
        <dbReference type="ARBA" id="ARBA00023146"/>
    </source>
</evidence>
<comment type="similarity">
    <text evidence="5">Belongs to the class-I aminoacyl-tRNA synthetase family.</text>
</comment>
<keyword evidence="5" id="KW-0648">Protein biosynthesis</keyword>
<evidence type="ECO:0000313" key="8">
    <source>
        <dbReference type="Proteomes" id="UP000315736"/>
    </source>
</evidence>
<keyword evidence="3 5" id="KW-0067">ATP-binding</keyword>
<dbReference type="GO" id="GO:0004818">
    <property type="term" value="F:glutamate-tRNA ligase activity"/>
    <property type="evidence" value="ECO:0007669"/>
    <property type="project" value="TreeGrafter"/>
</dbReference>
<dbReference type="GO" id="GO:0005829">
    <property type="term" value="C:cytosol"/>
    <property type="evidence" value="ECO:0007669"/>
    <property type="project" value="TreeGrafter"/>
</dbReference>
<organism evidence="7 8">
    <name type="scientific">Tepidimonas alkaliphilus</name>
    <dbReference type="NCBI Taxonomy" id="2588942"/>
    <lineage>
        <taxon>Bacteria</taxon>
        <taxon>Pseudomonadati</taxon>
        <taxon>Pseudomonadota</taxon>
        <taxon>Betaproteobacteria</taxon>
        <taxon>Burkholderiales</taxon>
        <taxon>Tepidimonas</taxon>
    </lineage>
</organism>
<dbReference type="Pfam" id="PF00749">
    <property type="entry name" value="tRNA-synt_1c"/>
    <property type="match status" value="2"/>
</dbReference>
<dbReference type="GO" id="GO:0006424">
    <property type="term" value="P:glutamyl-tRNA aminoacylation"/>
    <property type="evidence" value="ECO:0007669"/>
    <property type="project" value="InterPro"/>
</dbReference>